<evidence type="ECO:0000256" key="3">
    <source>
        <dbReference type="PROSITE-ProRule" id="PRU10038"/>
    </source>
</evidence>
<evidence type="ECO:0000256" key="1">
    <source>
        <dbReference type="ARBA" id="ARBA00010515"/>
    </source>
</evidence>
<dbReference type="OrthoDB" id="1662883at2759"/>
<name>A0A0H2S2G5_9AGAM</name>
<feature type="active site" evidence="3">
    <location>
        <position position="257"/>
    </location>
</feature>
<feature type="compositionally biased region" description="Polar residues" evidence="4">
    <location>
        <begin position="385"/>
        <end position="394"/>
    </location>
</feature>
<gene>
    <name evidence="6" type="ORF">SCHPADRAFT_820284</name>
</gene>
<dbReference type="PANTHER" id="PTHR48081:SF5">
    <property type="entry name" value="ALPHA_BETA HYDROLASE FOLD-3 DOMAIN-CONTAINING PROTEIN"/>
    <property type="match status" value="1"/>
</dbReference>
<dbReference type="InterPro" id="IPR002168">
    <property type="entry name" value="Lipase_GDXG_HIS_AS"/>
</dbReference>
<dbReference type="InParanoid" id="A0A0H2S2G5"/>
<feature type="region of interest" description="Disordered" evidence="4">
    <location>
        <begin position="328"/>
        <end position="428"/>
    </location>
</feature>
<feature type="compositionally biased region" description="Low complexity" evidence="4">
    <location>
        <begin position="395"/>
        <end position="410"/>
    </location>
</feature>
<dbReference type="PROSITE" id="PS01173">
    <property type="entry name" value="LIPASE_GDXG_HIS"/>
    <property type="match status" value="1"/>
</dbReference>
<feature type="domain" description="Alpha/beta hydrolase fold-3" evidence="5">
    <location>
        <begin position="176"/>
        <end position="297"/>
    </location>
</feature>
<feature type="compositionally biased region" description="Basic and acidic residues" evidence="4">
    <location>
        <begin position="647"/>
        <end position="658"/>
    </location>
</feature>
<feature type="compositionally biased region" description="Low complexity" evidence="4">
    <location>
        <begin position="767"/>
        <end position="779"/>
    </location>
</feature>
<protein>
    <submittedName>
        <fullName evidence="6">Lipase/esterase</fullName>
    </submittedName>
</protein>
<organism evidence="6 7">
    <name type="scientific">Schizopora paradoxa</name>
    <dbReference type="NCBI Taxonomy" id="27342"/>
    <lineage>
        <taxon>Eukaryota</taxon>
        <taxon>Fungi</taxon>
        <taxon>Dikarya</taxon>
        <taxon>Basidiomycota</taxon>
        <taxon>Agaricomycotina</taxon>
        <taxon>Agaricomycetes</taxon>
        <taxon>Hymenochaetales</taxon>
        <taxon>Schizoporaceae</taxon>
        <taxon>Schizopora</taxon>
    </lineage>
</organism>
<dbReference type="SUPFAM" id="SSF53474">
    <property type="entry name" value="alpha/beta-Hydrolases"/>
    <property type="match status" value="1"/>
</dbReference>
<dbReference type="AlphaFoldDB" id="A0A0H2S2G5"/>
<sequence length="933" mass="103796">MGVSTFSAAIHITPTVVKTLIKHVSRKSSKFAHGSTEEEVTDDILYDEAFNIVKSFIELGTLNTVESLQRFTNTHIISPPWASVSPVLIPLRSCNEAADRLIQWFSPDELTHVVGGERWWQVRGLDGVDAEWVADKKMLSYEKSVEERINAVSAEGRKLSDDEVDILRMDPLDKVLLYIHGGAYFWGSINTHRYQIIKYARKINGRAFAVNYRKAPQYPWPCPLQDVLAAYLYLTQPPSSALHKPIPASKIVLAGDSAGAGLAISLLVLLRDLGLPMPAGAVLISPWVDLTHSFPSVMNNIHTDIIPPHGFIHKPSVVWPVDPLKEHGRVKKSMSSPPPQPGHADTLKPRADRVGDDAGMPQTPVPSKREGLDSVDDSSGSSPSALRNTSTDQVANETSNSSSASSLPSPENEREGWQPKPPKVLMEDPSATPLELRSQIQLYATNEQLTHPLVSPVLNGSLGNLCPLYIIAGDHEALRDEIIYLAHRAAYPEKFPAREGAIKDSPRQMENIEKFREPTKVHLQVFDGMCHVLTVFTFHEAVKYAYRSIAEFVKHVTDLPAQNEEVPVFPELVKGVEAEEQTAHPREGDSGRSGVSNLLNIKSDASPLKSITPDVSFSLHAESQSAEELFEENKAATKEQIQEKIHATKIEQRQRSEAQETDDSGGSVDFSNVLMVRQRVDIHGHVRQMEVIEEVPCLQLHPDEIGLLREAPARRWHDGQQKWDEKFKSVAKRVQKKRKKHEEEYMSMLDRAKELGLRHVDSRRSTTTDGSSSRTGVGVIQDERRWGPLDLSDESPPPSAIAARRDTPDALALLRKTVYHTAPRTIRRLPKRKAKDVVKATFDPTDDPKAPPKQSVSEQQHSAELGPAHGLKIWAYLMGYFGERSSHQAKKGTKKAASGAKKVGGKFRFKALRGNRRPSTSSAMEQRKSMQQV</sequence>
<feature type="region of interest" description="Disordered" evidence="4">
    <location>
        <begin position="647"/>
        <end position="668"/>
    </location>
</feature>
<evidence type="ECO:0000313" key="6">
    <source>
        <dbReference type="EMBL" id="KLO18047.1"/>
    </source>
</evidence>
<feature type="compositionally biased region" description="Basic and acidic residues" evidence="4">
    <location>
        <begin position="579"/>
        <end position="590"/>
    </location>
</feature>
<evidence type="ECO:0000259" key="5">
    <source>
        <dbReference type="Pfam" id="PF07859"/>
    </source>
</evidence>
<dbReference type="Pfam" id="PF07859">
    <property type="entry name" value="Abhydrolase_3"/>
    <property type="match status" value="1"/>
</dbReference>
<dbReference type="Gene3D" id="3.40.50.1820">
    <property type="entry name" value="alpha/beta hydrolase"/>
    <property type="match status" value="2"/>
</dbReference>
<feature type="region of interest" description="Disordered" evidence="4">
    <location>
        <begin position="579"/>
        <end position="598"/>
    </location>
</feature>
<comment type="similarity">
    <text evidence="1">Belongs to the 'GDXG' lipolytic enzyme family.</text>
</comment>
<dbReference type="EMBL" id="KQ085898">
    <property type="protein sequence ID" value="KLO18047.1"/>
    <property type="molecule type" value="Genomic_DNA"/>
</dbReference>
<reference evidence="6 7" key="1">
    <citation type="submission" date="2015-04" db="EMBL/GenBank/DDBJ databases">
        <title>Complete genome sequence of Schizopora paradoxa KUC8140, a cosmopolitan wood degrader in East Asia.</title>
        <authorList>
            <consortium name="DOE Joint Genome Institute"/>
            <person name="Min B."/>
            <person name="Park H."/>
            <person name="Jang Y."/>
            <person name="Kim J.-J."/>
            <person name="Kim K.H."/>
            <person name="Pangilinan J."/>
            <person name="Lipzen A."/>
            <person name="Riley R."/>
            <person name="Grigoriev I.V."/>
            <person name="Spatafora J.W."/>
            <person name="Choi I.-G."/>
        </authorList>
    </citation>
    <scope>NUCLEOTIDE SEQUENCE [LARGE SCALE GENOMIC DNA]</scope>
    <source>
        <strain evidence="6 7">KUC8140</strain>
    </source>
</reference>
<evidence type="ECO:0000313" key="7">
    <source>
        <dbReference type="Proteomes" id="UP000053477"/>
    </source>
</evidence>
<dbReference type="STRING" id="27342.A0A0H2S2G5"/>
<proteinExistence type="inferred from homology"/>
<evidence type="ECO:0000256" key="2">
    <source>
        <dbReference type="ARBA" id="ARBA00022801"/>
    </source>
</evidence>
<dbReference type="InterPro" id="IPR029058">
    <property type="entry name" value="AB_hydrolase_fold"/>
</dbReference>
<feature type="compositionally biased region" description="Basic residues" evidence="4">
    <location>
        <begin position="903"/>
        <end position="916"/>
    </location>
</feature>
<feature type="region of interest" description="Disordered" evidence="4">
    <location>
        <begin position="888"/>
        <end position="933"/>
    </location>
</feature>
<dbReference type="Proteomes" id="UP000053477">
    <property type="component" value="Unassembled WGS sequence"/>
</dbReference>
<dbReference type="PANTHER" id="PTHR48081">
    <property type="entry name" value="AB HYDROLASE SUPERFAMILY PROTEIN C4A8.06C"/>
    <property type="match status" value="1"/>
</dbReference>
<dbReference type="InterPro" id="IPR033140">
    <property type="entry name" value="Lipase_GDXG_put_SER_AS"/>
</dbReference>
<keyword evidence="2" id="KW-0378">Hydrolase</keyword>
<feature type="region of interest" description="Disordered" evidence="4">
    <location>
        <begin position="760"/>
        <end position="803"/>
    </location>
</feature>
<dbReference type="PROSITE" id="PS01174">
    <property type="entry name" value="LIPASE_GDXG_SER"/>
    <property type="match status" value="1"/>
</dbReference>
<dbReference type="GO" id="GO:0016787">
    <property type="term" value="F:hydrolase activity"/>
    <property type="evidence" value="ECO:0007669"/>
    <property type="project" value="UniProtKB-KW"/>
</dbReference>
<accession>A0A0H2S2G5</accession>
<keyword evidence="7" id="KW-1185">Reference proteome</keyword>
<dbReference type="InterPro" id="IPR050300">
    <property type="entry name" value="GDXG_lipolytic_enzyme"/>
</dbReference>
<dbReference type="InterPro" id="IPR013094">
    <property type="entry name" value="AB_hydrolase_3"/>
</dbReference>
<evidence type="ECO:0000256" key="4">
    <source>
        <dbReference type="SAM" id="MobiDB-lite"/>
    </source>
</evidence>
<feature type="region of interest" description="Disordered" evidence="4">
    <location>
        <begin position="827"/>
        <end position="863"/>
    </location>
</feature>
<feature type="compositionally biased region" description="Polar residues" evidence="4">
    <location>
        <begin position="917"/>
        <end position="933"/>
    </location>
</feature>
<feature type="compositionally biased region" description="Basic and acidic residues" evidence="4">
    <location>
        <begin position="345"/>
        <end position="356"/>
    </location>
</feature>